<dbReference type="PROSITE" id="PS50878">
    <property type="entry name" value="RT_POL"/>
    <property type="match status" value="1"/>
</dbReference>
<dbReference type="GO" id="GO:0003964">
    <property type="term" value="F:RNA-directed DNA polymerase activity"/>
    <property type="evidence" value="ECO:0007669"/>
    <property type="project" value="UniProtKB-KW"/>
</dbReference>
<dbReference type="EMBL" id="WTPW01000290">
    <property type="protein sequence ID" value="KAF0526188.1"/>
    <property type="molecule type" value="Genomic_DNA"/>
</dbReference>
<organism evidence="2 3">
    <name type="scientific">Gigaspora margarita</name>
    <dbReference type="NCBI Taxonomy" id="4874"/>
    <lineage>
        <taxon>Eukaryota</taxon>
        <taxon>Fungi</taxon>
        <taxon>Fungi incertae sedis</taxon>
        <taxon>Mucoromycota</taxon>
        <taxon>Glomeromycotina</taxon>
        <taxon>Glomeromycetes</taxon>
        <taxon>Diversisporales</taxon>
        <taxon>Gigasporaceae</taxon>
        <taxon>Gigaspora</taxon>
    </lineage>
</organism>
<dbReference type="Proteomes" id="UP000439903">
    <property type="component" value="Unassembled WGS sequence"/>
</dbReference>
<accession>A0A8H4EP24</accession>
<reference evidence="2 3" key="1">
    <citation type="journal article" date="2019" name="Environ. Microbiol.">
        <title>At the nexus of three kingdoms: the genome of the mycorrhizal fungus Gigaspora margarita provides insights into plant, endobacterial and fungal interactions.</title>
        <authorList>
            <person name="Venice F."/>
            <person name="Ghignone S."/>
            <person name="Salvioli di Fossalunga A."/>
            <person name="Amselem J."/>
            <person name="Novero M."/>
            <person name="Xianan X."/>
            <person name="Sedzielewska Toro K."/>
            <person name="Morin E."/>
            <person name="Lipzen A."/>
            <person name="Grigoriev I.V."/>
            <person name="Henrissat B."/>
            <person name="Martin F.M."/>
            <person name="Bonfante P."/>
        </authorList>
    </citation>
    <scope>NUCLEOTIDE SEQUENCE [LARGE SCALE GENOMIC DNA]</scope>
    <source>
        <strain evidence="2 3">BEG34</strain>
    </source>
</reference>
<keyword evidence="3" id="KW-1185">Reference proteome</keyword>
<keyword evidence="2" id="KW-0695">RNA-directed DNA polymerase</keyword>
<evidence type="ECO:0000313" key="3">
    <source>
        <dbReference type="Proteomes" id="UP000439903"/>
    </source>
</evidence>
<protein>
    <submittedName>
        <fullName evidence="2">RNA-directed DNA polymerase from mobile element jockey-like</fullName>
    </submittedName>
</protein>
<dbReference type="InterPro" id="IPR000477">
    <property type="entry name" value="RT_dom"/>
</dbReference>
<dbReference type="AlphaFoldDB" id="A0A8H4EP24"/>
<gene>
    <name evidence="2" type="ORF">F8M41_014163</name>
</gene>
<dbReference type="OrthoDB" id="2435398at2759"/>
<evidence type="ECO:0000313" key="2">
    <source>
        <dbReference type="EMBL" id="KAF0526188.1"/>
    </source>
</evidence>
<feature type="domain" description="Reverse transcriptase" evidence="1">
    <location>
        <begin position="1"/>
        <end position="56"/>
    </location>
</feature>
<name>A0A8H4EP24_GIGMA</name>
<keyword evidence="2" id="KW-0808">Transferase</keyword>
<comment type="caution">
    <text evidence="2">The sequence shown here is derived from an EMBL/GenBank/DDBJ whole genome shotgun (WGS) entry which is preliminary data.</text>
</comment>
<keyword evidence="2" id="KW-0548">Nucleotidyltransferase</keyword>
<sequence>MDDTLWIAQSFQQLQQILQIASSFYQMANIKVNLHKSILVSNTNHLPSITFLNSSIQTQPLHTPFKFLACWFTTNSKSYPQIKLIIQKIYEIINTLNTKKITDKQASYIINTVIIPILEYRIYNIVLPQSTCNKILTKYLIVAKYKAKLAKTTPNSTLLNHNIYGIKNIWDIQLQHHISNFILHLNNKELLGISTHIRLQQLQNNLWSTTNILTHPNPVIDGINKNTTTFKITLLLRHLDSTIHAHTDILQPYTINLPYTSLEKILNSYPLYPTFKHQLHSKHIIFLEQLTSFDNTTLLAWNHISPRIGSLIPGKTPG</sequence>
<proteinExistence type="predicted"/>
<evidence type="ECO:0000259" key="1">
    <source>
        <dbReference type="PROSITE" id="PS50878"/>
    </source>
</evidence>